<dbReference type="Proteomes" id="UP000199663">
    <property type="component" value="Unassembled WGS sequence"/>
</dbReference>
<gene>
    <name evidence="1" type="ORF">SAMN05444412_11163</name>
</gene>
<accession>A0A1H3SCM9</accession>
<name>A0A1H3SCM9_9BACT</name>
<organism evidence="1 2">
    <name type="scientific">Rhodonellum ikkaensis</name>
    <dbReference type="NCBI Taxonomy" id="336829"/>
    <lineage>
        <taxon>Bacteria</taxon>
        <taxon>Pseudomonadati</taxon>
        <taxon>Bacteroidota</taxon>
        <taxon>Cytophagia</taxon>
        <taxon>Cytophagales</taxon>
        <taxon>Cytophagaceae</taxon>
        <taxon>Rhodonellum</taxon>
    </lineage>
</organism>
<proteinExistence type="predicted"/>
<protein>
    <submittedName>
        <fullName evidence="1">Uncharacterized protein</fullName>
    </submittedName>
</protein>
<evidence type="ECO:0000313" key="2">
    <source>
        <dbReference type="Proteomes" id="UP000199663"/>
    </source>
</evidence>
<keyword evidence="2" id="KW-1185">Reference proteome</keyword>
<dbReference type="RefSeq" id="WP_019598769.1">
    <property type="nucleotide sequence ID" value="NZ_FNQC01000011.1"/>
</dbReference>
<comment type="caution">
    <text evidence="1">The sequence shown here is derived from an EMBL/GenBank/DDBJ whole genome shotgun (WGS) entry which is preliminary data.</text>
</comment>
<sequence>MGKVNATGYSKIFQGVATDPLGNVISDFNSIQSAVQGTSNTPANVTKNFQVICNNAKLDMFWPTKRTTLPIAASQFKNYPVPTITMNASYFKYDSTSGALDLQVFLNNKVGFPINLTIRTLVTTTVNSTNQKDITLTIPAGSTYALFIFEFVTGGWGTSEPYIISYLTSNYTIYQPANLTGTITRQSTVPSGTRYAYFISSQGFACYTPPVGTANDHFWQGALQVGTPVKNANGTNAVADTYIAANGSFIYSINSSGTVSAFSFCQQV</sequence>
<evidence type="ECO:0000313" key="1">
    <source>
        <dbReference type="EMBL" id="SDZ35776.1"/>
    </source>
</evidence>
<dbReference type="EMBL" id="FNQC01000011">
    <property type="protein sequence ID" value="SDZ35776.1"/>
    <property type="molecule type" value="Genomic_DNA"/>
</dbReference>
<reference evidence="1 2" key="1">
    <citation type="submission" date="2016-10" db="EMBL/GenBank/DDBJ databases">
        <authorList>
            <person name="Varghese N."/>
            <person name="Submissions S."/>
        </authorList>
    </citation>
    <scope>NUCLEOTIDE SEQUENCE [LARGE SCALE GENOMIC DNA]</scope>
    <source>
        <strain evidence="1 2">DSM 17997</strain>
    </source>
</reference>